<dbReference type="Pfam" id="PF04985">
    <property type="entry name" value="Phage_tube"/>
    <property type="match status" value="1"/>
</dbReference>
<protein>
    <submittedName>
        <fullName evidence="1">Phage major tail tube protein</fullName>
    </submittedName>
</protein>
<dbReference type="AlphaFoldDB" id="A0A9X3DR26"/>
<proteinExistence type="predicted"/>
<dbReference type="Proteomes" id="UP001146019">
    <property type="component" value="Unassembled WGS sequence"/>
</dbReference>
<dbReference type="RefSeq" id="WP_100884829.1">
    <property type="nucleotide sequence ID" value="NZ_JAPKMY010000001.1"/>
</dbReference>
<sequence length="170" mass="18759">MTGVAADIRKNWNIFIDGKGYAGKADEYNPPELEEENEDYRAAGMDAAIDIRTGMKKLTSDFTLNSHSRDTLALFGVKQGKSTTVIVREAMESFDGTVTAIEHTMQGKVVKISQGKVKAGELPKDKYDMSLTYYKQTIAGKVIHEIDVINMVRIIDSVDVLADIRNAIGI</sequence>
<reference evidence="1" key="1">
    <citation type="submission" date="2022-11" db="EMBL/GenBank/DDBJ databases">
        <title>Biodiversity and phylogenetic relationships of bacteria.</title>
        <authorList>
            <person name="Machado R.A.R."/>
            <person name="Bhat A."/>
            <person name="Loulou A."/>
            <person name="Kallel S."/>
        </authorList>
    </citation>
    <scope>NUCLEOTIDE SEQUENCE</scope>
    <source>
        <strain evidence="1">A-IN1</strain>
    </source>
</reference>
<comment type="caution">
    <text evidence="1">The sequence shown here is derived from an EMBL/GenBank/DDBJ whole genome shotgun (WGS) entry which is preliminary data.</text>
</comment>
<gene>
    <name evidence="1" type="ORF">OSH00_00575</name>
</gene>
<accession>A0A9X3DR26</accession>
<organism evidence="1 2">
    <name type="scientific">Acinetobacter nematophilus</name>
    <dbReference type="NCBI Taxonomy" id="2994642"/>
    <lineage>
        <taxon>Bacteria</taxon>
        <taxon>Pseudomonadati</taxon>
        <taxon>Pseudomonadota</taxon>
        <taxon>Gammaproteobacteria</taxon>
        <taxon>Moraxellales</taxon>
        <taxon>Moraxellaceae</taxon>
        <taxon>Acinetobacter</taxon>
    </lineage>
</organism>
<evidence type="ECO:0000313" key="2">
    <source>
        <dbReference type="Proteomes" id="UP001146019"/>
    </source>
</evidence>
<dbReference type="InterPro" id="IPR006498">
    <property type="entry name" value="Tail_tube"/>
</dbReference>
<keyword evidence="2" id="KW-1185">Reference proteome</keyword>
<dbReference type="EMBL" id="JAPKMY010000001">
    <property type="protein sequence ID" value="MCX5466242.1"/>
    <property type="molecule type" value="Genomic_DNA"/>
</dbReference>
<name>A0A9X3DR26_9GAMM</name>
<evidence type="ECO:0000313" key="1">
    <source>
        <dbReference type="EMBL" id="MCX5466242.1"/>
    </source>
</evidence>
<dbReference type="NCBIfam" id="TIGR01611">
    <property type="entry name" value="tail_tube"/>
    <property type="match status" value="1"/>
</dbReference>